<reference evidence="1" key="1">
    <citation type="submission" date="2020-02" db="EMBL/GenBank/DDBJ databases">
        <authorList>
            <person name="Palmer J.M."/>
        </authorList>
    </citation>
    <scope>NUCLEOTIDE SEQUENCE</scope>
    <source>
        <strain evidence="1">EPUS1.4</strain>
        <tissue evidence="1">Thallus</tissue>
    </source>
</reference>
<gene>
    <name evidence="1" type="ORF">GJ744_005374</name>
</gene>
<name>A0A8H7ALB8_9EURO</name>
<keyword evidence="2" id="KW-1185">Reference proteome</keyword>
<organism evidence="1 2">
    <name type="scientific">Endocarpon pusillum</name>
    <dbReference type="NCBI Taxonomy" id="364733"/>
    <lineage>
        <taxon>Eukaryota</taxon>
        <taxon>Fungi</taxon>
        <taxon>Dikarya</taxon>
        <taxon>Ascomycota</taxon>
        <taxon>Pezizomycotina</taxon>
        <taxon>Eurotiomycetes</taxon>
        <taxon>Chaetothyriomycetidae</taxon>
        <taxon>Verrucariales</taxon>
        <taxon>Verrucariaceae</taxon>
        <taxon>Endocarpon</taxon>
    </lineage>
</organism>
<dbReference type="AlphaFoldDB" id="A0A8H7ALB8"/>
<sequence>MKMYSTDSFAAVSLIPIFHQIKILIKLLSSKQDAAIGISVEARLNSGSVSNGIARKAIHFGSAPSQTCVDGL</sequence>
<protein>
    <submittedName>
        <fullName evidence="1">Uncharacterized protein</fullName>
    </submittedName>
</protein>
<dbReference type="Proteomes" id="UP000606974">
    <property type="component" value="Unassembled WGS sequence"/>
</dbReference>
<evidence type="ECO:0000313" key="2">
    <source>
        <dbReference type="Proteomes" id="UP000606974"/>
    </source>
</evidence>
<proteinExistence type="predicted"/>
<accession>A0A8H7ALB8</accession>
<dbReference type="EMBL" id="JAACFV010000023">
    <property type="protein sequence ID" value="KAF7511143.1"/>
    <property type="molecule type" value="Genomic_DNA"/>
</dbReference>
<comment type="caution">
    <text evidence="1">The sequence shown here is derived from an EMBL/GenBank/DDBJ whole genome shotgun (WGS) entry which is preliminary data.</text>
</comment>
<evidence type="ECO:0000313" key="1">
    <source>
        <dbReference type="EMBL" id="KAF7511143.1"/>
    </source>
</evidence>